<dbReference type="PROSITE" id="PS50222">
    <property type="entry name" value="EF_HAND_2"/>
    <property type="match status" value="1"/>
</dbReference>
<feature type="compositionally biased region" description="Acidic residues" evidence="5">
    <location>
        <begin position="42"/>
        <end position="56"/>
    </location>
</feature>
<name>A0A9P1GIX0_9DINO</name>
<dbReference type="GO" id="GO:0032259">
    <property type="term" value="P:methylation"/>
    <property type="evidence" value="ECO:0007669"/>
    <property type="project" value="UniProtKB-KW"/>
</dbReference>
<protein>
    <submittedName>
        <fullName evidence="8">ATP synthase subunit C lysine N-methyltransferase (Protein N-lysine methyltransferase FAM173B) (HFAM173B)</fullName>
    </submittedName>
</protein>
<dbReference type="GO" id="GO:0016279">
    <property type="term" value="F:protein-lysine N-methyltransferase activity"/>
    <property type="evidence" value="ECO:0007669"/>
    <property type="project" value="InterPro"/>
</dbReference>
<evidence type="ECO:0000256" key="3">
    <source>
        <dbReference type="ARBA" id="ARBA00022679"/>
    </source>
</evidence>
<dbReference type="Gene3D" id="3.40.50.150">
    <property type="entry name" value="Vaccinia Virus protein VP39"/>
    <property type="match status" value="1"/>
</dbReference>
<keyword evidence="9" id="KW-1185">Reference proteome</keyword>
<feature type="domain" description="EF-hand" evidence="6">
    <location>
        <begin position="90"/>
        <end position="125"/>
    </location>
</feature>
<dbReference type="AlphaFoldDB" id="A0A9P1GIX0"/>
<reference evidence="8 9" key="2">
    <citation type="submission" date="2024-05" db="EMBL/GenBank/DDBJ databases">
        <authorList>
            <person name="Chen Y."/>
            <person name="Shah S."/>
            <person name="Dougan E. K."/>
            <person name="Thang M."/>
            <person name="Chan C."/>
        </authorList>
    </citation>
    <scope>NUCLEOTIDE SEQUENCE [LARGE SCALE GENOMIC DNA]</scope>
</reference>
<comment type="similarity">
    <text evidence="1">Belongs to the ANT/ATPSC lysine N-methyltransferase family.</text>
</comment>
<evidence type="ECO:0000256" key="4">
    <source>
        <dbReference type="ARBA" id="ARBA00022691"/>
    </source>
</evidence>
<comment type="caution">
    <text evidence="7">The sequence shown here is derived from an EMBL/GenBank/DDBJ whole genome shotgun (WGS) entry which is preliminary data.</text>
</comment>
<sequence>MKPQVGTPNWLDALFSAPSNEVRDQDSLNEGEETSENWDGNDYLEEEHAEEDPEDDEAVYLSEAYRDWEKHYLRRLAMRIHRLLAAELDRSEEALFAIFVQYDANLDGRVRGDEAKQLLKAIEEVAPGSLAESSPTRKDGNISLVSLLRWYNKHTHQSSYTFSATTLLTGVLGSGMVGCDARLQGLDYLSLRKNVMGYRRIYSQLRELKEERMLSVLQDKESQNGLLETMPEYYRLLANEFQGDMELLFELFCEVDESNNLLLEERATVDPAAPDTPQVKKKKLDILGFQVQVAEQKVKKVLLGATSFLVVFNALALPFAIPKLRRFLGAPYVPMKRKAVEALFEQVLPQWAATRSGASGKGLENLRLVDFGSGDGRIVQMAAEKGMRATGYELNPYLVLWSRLRCWRSFRRAPGQGEVRWANAWSADLKDVDVVTVYGRPGDSFMQLAAKKMDQELPPHAAVVSHLFDVPGWERRLVQDVEGLKLYDFRRGRNSQPSE</sequence>
<evidence type="ECO:0000313" key="7">
    <source>
        <dbReference type="EMBL" id="CAI4011939.1"/>
    </source>
</evidence>
<dbReference type="PANTHER" id="PTHR13610">
    <property type="entry name" value="METHYLTRANSFERASE DOMAIN-CONTAINING PROTEIN"/>
    <property type="match status" value="1"/>
</dbReference>
<dbReference type="EMBL" id="CAMXCT030005290">
    <property type="protein sequence ID" value="CAL4799251.1"/>
    <property type="molecule type" value="Genomic_DNA"/>
</dbReference>
<evidence type="ECO:0000256" key="1">
    <source>
        <dbReference type="ARBA" id="ARBA00010633"/>
    </source>
</evidence>
<accession>A0A9P1GIX0</accession>
<keyword evidence="2" id="KW-0489">Methyltransferase</keyword>
<dbReference type="Proteomes" id="UP001152797">
    <property type="component" value="Unassembled WGS sequence"/>
</dbReference>
<evidence type="ECO:0000256" key="2">
    <source>
        <dbReference type="ARBA" id="ARBA00022603"/>
    </source>
</evidence>
<evidence type="ECO:0000256" key="5">
    <source>
        <dbReference type="SAM" id="MobiDB-lite"/>
    </source>
</evidence>
<reference evidence="7" key="1">
    <citation type="submission" date="2022-10" db="EMBL/GenBank/DDBJ databases">
        <authorList>
            <person name="Chen Y."/>
            <person name="Dougan E. K."/>
            <person name="Chan C."/>
            <person name="Rhodes N."/>
            <person name="Thang M."/>
        </authorList>
    </citation>
    <scope>NUCLEOTIDE SEQUENCE</scope>
</reference>
<proteinExistence type="inferred from homology"/>
<dbReference type="GO" id="GO:0005509">
    <property type="term" value="F:calcium ion binding"/>
    <property type="evidence" value="ECO:0007669"/>
    <property type="project" value="InterPro"/>
</dbReference>
<evidence type="ECO:0000313" key="9">
    <source>
        <dbReference type="Proteomes" id="UP001152797"/>
    </source>
</evidence>
<organism evidence="7">
    <name type="scientific">Cladocopium goreaui</name>
    <dbReference type="NCBI Taxonomy" id="2562237"/>
    <lineage>
        <taxon>Eukaryota</taxon>
        <taxon>Sar</taxon>
        <taxon>Alveolata</taxon>
        <taxon>Dinophyceae</taxon>
        <taxon>Suessiales</taxon>
        <taxon>Symbiodiniaceae</taxon>
        <taxon>Cladocopium</taxon>
    </lineage>
</organism>
<dbReference type="EMBL" id="CAMXCT010005290">
    <property type="protein sequence ID" value="CAI4011939.1"/>
    <property type="molecule type" value="Genomic_DNA"/>
</dbReference>
<dbReference type="GO" id="GO:0005739">
    <property type="term" value="C:mitochondrion"/>
    <property type="evidence" value="ECO:0007669"/>
    <property type="project" value="TreeGrafter"/>
</dbReference>
<evidence type="ECO:0000259" key="6">
    <source>
        <dbReference type="PROSITE" id="PS50222"/>
    </source>
</evidence>
<dbReference type="OrthoDB" id="66144at2759"/>
<evidence type="ECO:0000313" key="8">
    <source>
        <dbReference type="EMBL" id="CAL4799251.1"/>
    </source>
</evidence>
<gene>
    <name evidence="7" type="ORF">C1SCF055_LOCUS37054</name>
</gene>
<dbReference type="InterPro" id="IPR026170">
    <property type="entry name" value="FAM173A/B"/>
</dbReference>
<dbReference type="PANTHER" id="PTHR13610:SF9">
    <property type="entry name" value="FI06469P"/>
    <property type="match status" value="1"/>
</dbReference>
<keyword evidence="3" id="KW-0808">Transferase</keyword>
<dbReference type="InterPro" id="IPR002048">
    <property type="entry name" value="EF_hand_dom"/>
</dbReference>
<feature type="compositionally biased region" description="Acidic residues" evidence="5">
    <location>
        <begin position="27"/>
        <end position="36"/>
    </location>
</feature>
<keyword evidence="4" id="KW-0949">S-adenosyl-L-methionine</keyword>
<dbReference type="InterPro" id="IPR029063">
    <property type="entry name" value="SAM-dependent_MTases_sf"/>
</dbReference>
<dbReference type="EMBL" id="CAMXCT020005290">
    <property type="protein sequence ID" value="CAL1165314.1"/>
    <property type="molecule type" value="Genomic_DNA"/>
</dbReference>
<dbReference type="GO" id="GO:1905706">
    <property type="term" value="P:regulation of mitochondrial ATP synthesis coupled proton transport"/>
    <property type="evidence" value="ECO:0007669"/>
    <property type="project" value="TreeGrafter"/>
</dbReference>
<feature type="region of interest" description="Disordered" evidence="5">
    <location>
        <begin position="20"/>
        <end position="56"/>
    </location>
</feature>
<dbReference type="SUPFAM" id="SSF53335">
    <property type="entry name" value="S-adenosyl-L-methionine-dependent methyltransferases"/>
    <property type="match status" value="1"/>
</dbReference>